<comment type="similarity">
    <text evidence="2 4">Belongs to the AB hydrolase superfamily. Lipase family.</text>
</comment>
<evidence type="ECO:0000313" key="6">
    <source>
        <dbReference type="EMBL" id="KAK4886619.1"/>
    </source>
</evidence>
<keyword evidence="7" id="KW-1185">Reference proteome</keyword>
<dbReference type="InterPro" id="IPR029058">
    <property type="entry name" value="AB_hydrolase_fold"/>
</dbReference>
<evidence type="ECO:0000256" key="4">
    <source>
        <dbReference type="RuleBase" id="RU004262"/>
    </source>
</evidence>
<evidence type="ECO:0000256" key="1">
    <source>
        <dbReference type="ARBA" id="ARBA00004613"/>
    </source>
</evidence>
<evidence type="ECO:0000256" key="3">
    <source>
        <dbReference type="ARBA" id="ARBA00022525"/>
    </source>
</evidence>
<dbReference type="SUPFAM" id="SSF53474">
    <property type="entry name" value="alpha/beta-Hydrolases"/>
    <property type="match status" value="1"/>
</dbReference>
<evidence type="ECO:0000259" key="5">
    <source>
        <dbReference type="Pfam" id="PF00151"/>
    </source>
</evidence>
<organism evidence="6 7">
    <name type="scientific">Aquatica leii</name>
    <dbReference type="NCBI Taxonomy" id="1421715"/>
    <lineage>
        <taxon>Eukaryota</taxon>
        <taxon>Metazoa</taxon>
        <taxon>Ecdysozoa</taxon>
        <taxon>Arthropoda</taxon>
        <taxon>Hexapoda</taxon>
        <taxon>Insecta</taxon>
        <taxon>Pterygota</taxon>
        <taxon>Neoptera</taxon>
        <taxon>Endopterygota</taxon>
        <taxon>Coleoptera</taxon>
        <taxon>Polyphaga</taxon>
        <taxon>Elateriformia</taxon>
        <taxon>Elateroidea</taxon>
        <taxon>Lampyridae</taxon>
        <taxon>Luciolinae</taxon>
        <taxon>Aquatica</taxon>
    </lineage>
</organism>
<dbReference type="InterPro" id="IPR000734">
    <property type="entry name" value="TAG_lipase"/>
</dbReference>
<dbReference type="PRINTS" id="PR00821">
    <property type="entry name" value="TAGLIPASE"/>
</dbReference>
<dbReference type="PANTHER" id="PTHR11610">
    <property type="entry name" value="LIPASE"/>
    <property type="match status" value="1"/>
</dbReference>
<name>A0AAN7SM15_9COLE</name>
<proteinExistence type="inferred from homology"/>
<dbReference type="GO" id="GO:0016298">
    <property type="term" value="F:lipase activity"/>
    <property type="evidence" value="ECO:0007669"/>
    <property type="project" value="InterPro"/>
</dbReference>
<reference evidence="7" key="1">
    <citation type="submission" date="2023-01" db="EMBL/GenBank/DDBJ databases">
        <title>Key to firefly adult light organ development and bioluminescence: homeobox transcription factors regulate luciferase expression and transportation to peroxisome.</title>
        <authorList>
            <person name="Fu X."/>
        </authorList>
    </citation>
    <scope>NUCLEOTIDE SEQUENCE [LARGE SCALE GENOMIC DNA]</scope>
</reference>
<evidence type="ECO:0000313" key="7">
    <source>
        <dbReference type="Proteomes" id="UP001353858"/>
    </source>
</evidence>
<dbReference type="AlphaFoldDB" id="A0AAN7SM15"/>
<dbReference type="Proteomes" id="UP001353858">
    <property type="component" value="Unassembled WGS sequence"/>
</dbReference>
<protein>
    <recommendedName>
        <fullName evidence="5">Lipase domain-containing protein</fullName>
    </recommendedName>
</protein>
<comment type="caution">
    <text evidence="6">The sequence shown here is derived from an EMBL/GenBank/DDBJ whole genome shotgun (WGS) entry which is preliminary data.</text>
</comment>
<gene>
    <name evidence="6" type="ORF">RN001_002890</name>
</gene>
<evidence type="ECO:0000256" key="2">
    <source>
        <dbReference type="ARBA" id="ARBA00010701"/>
    </source>
</evidence>
<accession>A0AAN7SM15</accession>
<feature type="domain" description="Lipase" evidence="5">
    <location>
        <begin position="109"/>
        <end position="378"/>
    </location>
</feature>
<sequence>MVWVGSVPFNINKITTRGECGNGATVLNGAATSMQYIHKVHRMSKQHVLLCASFVFCISFIQSVPGFNQSTVYSILIIALISTKFLPDTSRWRHIRNGVGDVVNCIKITHPPTLEDVKFYLFTRNNKKLAEEINDFNVTTVKYFNASLNTKILIHGYGQAYNNEVLLKMKDEYLYHQIVNVIMVDWHNLSMSFCYPIVSDYTEFVGQLTGYLLAKLPAKKVHIVGFSLGAHVAGIGAQMQKTKVLRVTGLDPAGNPFFTPPVRYNVNKTCAENVDVIHTSIIGSTKHLGHADFFVNGGFLQPACATTNVSCSHRRSLELYVESIVSNIGFKAVLCDSLNSFENNKCANNTFTFMGEPWLSRGAKRGIFYIRTNAKEPFAISDN</sequence>
<dbReference type="EMBL" id="JARPUR010000001">
    <property type="protein sequence ID" value="KAK4886619.1"/>
    <property type="molecule type" value="Genomic_DNA"/>
</dbReference>
<keyword evidence="3" id="KW-0964">Secreted</keyword>
<dbReference type="Pfam" id="PF00151">
    <property type="entry name" value="Lipase"/>
    <property type="match status" value="1"/>
</dbReference>
<dbReference type="GO" id="GO:0016042">
    <property type="term" value="P:lipid catabolic process"/>
    <property type="evidence" value="ECO:0007669"/>
    <property type="project" value="TreeGrafter"/>
</dbReference>
<dbReference type="Gene3D" id="3.40.50.1820">
    <property type="entry name" value="alpha/beta hydrolase"/>
    <property type="match status" value="1"/>
</dbReference>
<comment type="subcellular location">
    <subcellularLocation>
        <location evidence="1">Secreted</location>
    </subcellularLocation>
</comment>
<dbReference type="InterPro" id="IPR013818">
    <property type="entry name" value="Lipase"/>
</dbReference>
<dbReference type="GO" id="GO:0005615">
    <property type="term" value="C:extracellular space"/>
    <property type="evidence" value="ECO:0007669"/>
    <property type="project" value="TreeGrafter"/>
</dbReference>
<dbReference type="PANTHER" id="PTHR11610:SF178">
    <property type="entry name" value="LIPASE MEMBER H-A-LIKE PROTEIN"/>
    <property type="match status" value="1"/>
</dbReference>